<dbReference type="InterPro" id="IPR004360">
    <property type="entry name" value="Glyas_Fos-R_dOase_dom"/>
</dbReference>
<dbReference type="EMBL" id="JAAGUX010000006">
    <property type="protein sequence ID" value="NEW55109.1"/>
    <property type="molecule type" value="Genomic_DNA"/>
</dbReference>
<keyword evidence="3" id="KW-0479">Metal-binding</keyword>
<evidence type="ECO:0000256" key="5">
    <source>
        <dbReference type="ARBA" id="ARBA00022964"/>
    </source>
</evidence>
<evidence type="ECO:0000256" key="1">
    <source>
        <dbReference type="ARBA" id="ARBA00001954"/>
    </source>
</evidence>
<evidence type="ECO:0000313" key="13">
    <source>
        <dbReference type="Proteomes" id="UP000470876"/>
    </source>
</evidence>
<dbReference type="GO" id="GO:0004462">
    <property type="term" value="F:lactoylglutathione lyase activity"/>
    <property type="evidence" value="ECO:0007669"/>
    <property type="project" value="InterPro"/>
</dbReference>
<evidence type="ECO:0000256" key="4">
    <source>
        <dbReference type="ARBA" id="ARBA00022797"/>
    </source>
</evidence>
<keyword evidence="13" id="KW-1185">Reference proteome</keyword>
<feature type="domain" description="VOC" evidence="9">
    <location>
        <begin position="5"/>
        <end position="124"/>
    </location>
</feature>
<evidence type="ECO:0000256" key="6">
    <source>
        <dbReference type="ARBA" id="ARBA00023002"/>
    </source>
</evidence>
<keyword evidence="4 8" id="KW-0058">Aromatic hydrocarbons catabolism</keyword>
<dbReference type="Gene3D" id="3.10.180.10">
    <property type="entry name" value="2,3-Dihydroxybiphenyl 1,2-Dioxygenase, domain 1"/>
    <property type="match status" value="1"/>
</dbReference>
<dbReference type="AlphaFoldDB" id="A0A6P1D659"/>
<evidence type="ECO:0000256" key="3">
    <source>
        <dbReference type="ARBA" id="ARBA00022723"/>
    </source>
</evidence>
<comment type="cofactor">
    <cofactor evidence="1 8">
        <name>Fe(2+)</name>
        <dbReference type="ChEBI" id="CHEBI:29033"/>
    </cofactor>
</comment>
<keyword evidence="7 8" id="KW-0408">Iron</keyword>
<accession>A0A6P1D659</accession>
<comment type="caution">
    <text evidence="10">The sequence shown here is derived from an EMBL/GenBank/DDBJ whole genome shotgun (WGS) entry which is preliminary data.</text>
</comment>
<dbReference type="EMBL" id="JAAGUZ010000025">
    <property type="protein sequence ID" value="NEW45049.1"/>
    <property type="molecule type" value="Genomic_DNA"/>
</dbReference>
<dbReference type="PROSITE" id="PS00934">
    <property type="entry name" value="GLYOXALASE_I_1"/>
    <property type="match status" value="1"/>
</dbReference>
<reference evidence="12 13" key="1">
    <citation type="submission" date="2020-01" db="EMBL/GenBank/DDBJ databases">
        <title>Genetics and antimicrobial susceptibilities of Nocardia species isolated from the soil; a comparison with species isolated from humans.</title>
        <authorList>
            <person name="Carrasco G."/>
            <person name="Monzon S."/>
            <person name="Sansegundo M."/>
            <person name="Garcia E."/>
            <person name="Garrido N."/>
            <person name="Medina M.J."/>
            <person name="Villalon P."/>
            <person name="Ramirez-Arocha A.C."/>
            <person name="Jimenez P."/>
            <person name="Cuesta I."/>
            <person name="Valdezate S."/>
        </authorList>
    </citation>
    <scope>NUCLEOTIDE SEQUENCE [LARGE SCALE GENOMIC DNA]</scope>
    <source>
        <strain evidence="10 12">CNM20110639</strain>
        <strain evidence="11 13">CNM20110649</strain>
    </source>
</reference>
<evidence type="ECO:0000256" key="8">
    <source>
        <dbReference type="RuleBase" id="RU000683"/>
    </source>
</evidence>
<dbReference type="PROSITE" id="PS51819">
    <property type="entry name" value="VOC"/>
    <property type="match status" value="1"/>
</dbReference>
<comment type="similarity">
    <text evidence="2 8">Belongs to the extradiol ring-cleavage dioxygenase family.</text>
</comment>
<dbReference type="InterPro" id="IPR000486">
    <property type="entry name" value="Xdiol_ring_cleave_dOase_1/2"/>
</dbReference>
<dbReference type="Pfam" id="PF00903">
    <property type="entry name" value="Glyoxalase"/>
    <property type="match status" value="1"/>
</dbReference>
<dbReference type="PROSITE" id="PS00082">
    <property type="entry name" value="EXTRADIOL_DIOXYGENAS"/>
    <property type="match status" value="1"/>
</dbReference>
<dbReference type="InterPro" id="IPR037523">
    <property type="entry name" value="VOC_core"/>
</dbReference>
<sequence length="181" mass="19239">MGMRGINHVVLYVSNLERSLAFYEGVLGFQRLPEGFPGGAFLRHAGSANDHDLGLFQSRGAALPAPGSVGLYHVAWEVDTLAELGRMRGALADSGALTGSGDHGSTKALYGRDPDGIEFEVCWLVPDEHVASALRPGTPLTGQLNIAAEIERYGADTPGGPRTDPEVWARVAEQYAAHRSS</sequence>
<keyword evidence="5 8" id="KW-0223">Dioxygenase</keyword>
<dbReference type="Proteomes" id="UP000468928">
    <property type="component" value="Unassembled WGS sequence"/>
</dbReference>
<name>A0A6P1D659_9NOCA</name>
<dbReference type="PANTHER" id="PTHR43279">
    <property type="entry name" value="CATECHOL-2,3-DIOXYGENASE"/>
    <property type="match status" value="1"/>
</dbReference>
<dbReference type="InterPro" id="IPR018146">
    <property type="entry name" value="Glyoxalase_1_CS"/>
</dbReference>
<evidence type="ECO:0000256" key="2">
    <source>
        <dbReference type="ARBA" id="ARBA00008784"/>
    </source>
</evidence>
<evidence type="ECO:0000259" key="9">
    <source>
        <dbReference type="PROSITE" id="PS51819"/>
    </source>
</evidence>
<evidence type="ECO:0000313" key="10">
    <source>
        <dbReference type="EMBL" id="NEW45049.1"/>
    </source>
</evidence>
<evidence type="ECO:0000313" key="11">
    <source>
        <dbReference type="EMBL" id="NEW55109.1"/>
    </source>
</evidence>
<dbReference type="SUPFAM" id="SSF54593">
    <property type="entry name" value="Glyoxalase/Bleomycin resistance protein/Dihydroxybiphenyl dioxygenase"/>
    <property type="match status" value="1"/>
</dbReference>
<proteinExistence type="inferred from homology"/>
<evidence type="ECO:0000313" key="12">
    <source>
        <dbReference type="Proteomes" id="UP000468928"/>
    </source>
</evidence>
<evidence type="ECO:0000256" key="7">
    <source>
        <dbReference type="ARBA" id="ARBA00023004"/>
    </source>
</evidence>
<dbReference type="InterPro" id="IPR029068">
    <property type="entry name" value="Glyas_Bleomycin-R_OHBP_Dase"/>
</dbReference>
<dbReference type="Proteomes" id="UP000470876">
    <property type="component" value="Unassembled WGS sequence"/>
</dbReference>
<dbReference type="GO" id="GO:0051213">
    <property type="term" value="F:dioxygenase activity"/>
    <property type="evidence" value="ECO:0007669"/>
    <property type="project" value="UniProtKB-KW"/>
</dbReference>
<protein>
    <submittedName>
        <fullName evidence="10">VOC family protein</fullName>
    </submittedName>
</protein>
<dbReference type="GO" id="GO:0008198">
    <property type="term" value="F:ferrous iron binding"/>
    <property type="evidence" value="ECO:0007669"/>
    <property type="project" value="InterPro"/>
</dbReference>
<gene>
    <name evidence="10" type="ORF">GV789_11355</name>
    <name evidence="11" type="ORF">GV794_05455</name>
</gene>
<organism evidence="10 12">
    <name type="scientific">Nocardia cyriacigeorgica</name>
    <dbReference type="NCBI Taxonomy" id="135487"/>
    <lineage>
        <taxon>Bacteria</taxon>
        <taxon>Bacillati</taxon>
        <taxon>Actinomycetota</taxon>
        <taxon>Actinomycetes</taxon>
        <taxon>Mycobacteriales</taxon>
        <taxon>Nocardiaceae</taxon>
        <taxon>Nocardia</taxon>
    </lineage>
</organism>
<dbReference type="PANTHER" id="PTHR43279:SF1">
    <property type="entry name" value="CATECHOL-2,3-DIOXYGENASE"/>
    <property type="match status" value="1"/>
</dbReference>
<keyword evidence="6 8" id="KW-0560">Oxidoreductase</keyword>